<dbReference type="AlphaFoldDB" id="A0A0E9VUC0"/>
<proteinExistence type="predicted"/>
<organism evidence="1">
    <name type="scientific">Anguilla anguilla</name>
    <name type="common">European freshwater eel</name>
    <name type="synonym">Muraena anguilla</name>
    <dbReference type="NCBI Taxonomy" id="7936"/>
    <lineage>
        <taxon>Eukaryota</taxon>
        <taxon>Metazoa</taxon>
        <taxon>Chordata</taxon>
        <taxon>Craniata</taxon>
        <taxon>Vertebrata</taxon>
        <taxon>Euteleostomi</taxon>
        <taxon>Actinopterygii</taxon>
        <taxon>Neopterygii</taxon>
        <taxon>Teleostei</taxon>
        <taxon>Anguilliformes</taxon>
        <taxon>Anguillidae</taxon>
        <taxon>Anguilla</taxon>
    </lineage>
</organism>
<accession>A0A0E9VUC0</accession>
<dbReference type="EMBL" id="GBXM01027662">
    <property type="protein sequence ID" value="JAH80915.1"/>
    <property type="molecule type" value="Transcribed_RNA"/>
</dbReference>
<protein>
    <submittedName>
        <fullName evidence="1">Uncharacterized protein</fullName>
    </submittedName>
</protein>
<name>A0A0E9VUC0_ANGAN</name>
<sequence>MCRGVISGVMLLDMWPLKGTRMIWIRPIKGRDK</sequence>
<reference evidence="1" key="1">
    <citation type="submission" date="2014-11" db="EMBL/GenBank/DDBJ databases">
        <authorList>
            <person name="Amaro Gonzalez C."/>
        </authorList>
    </citation>
    <scope>NUCLEOTIDE SEQUENCE</scope>
</reference>
<reference evidence="1" key="2">
    <citation type="journal article" date="2015" name="Fish Shellfish Immunol.">
        <title>Early steps in the European eel (Anguilla anguilla)-Vibrio vulnificus interaction in the gills: Role of the RtxA13 toxin.</title>
        <authorList>
            <person name="Callol A."/>
            <person name="Pajuelo D."/>
            <person name="Ebbesson L."/>
            <person name="Teles M."/>
            <person name="MacKenzie S."/>
            <person name="Amaro C."/>
        </authorList>
    </citation>
    <scope>NUCLEOTIDE SEQUENCE</scope>
</reference>
<evidence type="ECO:0000313" key="1">
    <source>
        <dbReference type="EMBL" id="JAH80915.1"/>
    </source>
</evidence>